<dbReference type="RefSeq" id="WP_039252302.1">
    <property type="nucleotide sequence ID" value="NZ_JENJ01000004.1"/>
</dbReference>
<comment type="caution">
    <text evidence="2">The sequence shown here is derived from an EMBL/GenBank/DDBJ whole genome shotgun (WGS) entry which is preliminary data.</text>
</comment>
<keyword evidence="1" id="KW-1133">Transmembrane helix</keyword>
<proteinExistence type="predicted"/>
<keyword evidence="1" id="KW-0472">Membrane</keyword>
<organism evidence="2 3">
    <name type="scientific">Clostridium novyi A str. 4552</name>
    <dbReference type="NCBI Taxonomy" id="1444289"/>
    <lineage>
        <taxon>Bacteria</taxon>
        <taxon>Bacillati</taxon>
        <taxon>Bacillota</taxon>
        <taxon>Clostridia</taxon>
        <taxon>Eubacteriales</taxon>
        <taxon>Clostridiaceae</taxon>
        <taxon>Clostridium</taxon>
    </lineage>
</organism>
<feature type="transmembrane region" description="Helical" evidence="1">
    <location>
        <begin position="172"/>
        <end position="192"/>
    </location>
</feature>
<accession>A0A0A0I933</accession>
<evidence type="ECO:0000313" key="3">
    <source>
        <dbReference type="Proteomes" id="UP000030012"/>
    </source>
</evidence>
<feature type="transmembrane region" description="Helical" evidence="1">
    <location>
        <begin position="21"/>
        <end position="39"/>
    </location>
</feature>
<gene>
    <name evidence="2" type="ORF">Z968_01335</name>
</gene>
<evidence type="ECO:0000313" key="2">
    <source>
        <dbReference type="EMBL" id="KGM97994.1"/>
    </source>
</evidence>
<name>A0A0A0I933_CLONO</name>
<keyword evidence="1" id="KW-0812">Transmembrane</keyword>
<evidence type="ECO:0000256" key="1">
    <source>
        <dbReference type="SAM" id="Phobius"/>
    </source>
</evidence>
<reference evidence="2 3" key="1">
    <citation type="submission" date="2014-01" db="EMBL/GenBank/DDBJ databases">
        <title>Plasmidome dynamics in the species complex Clostridium novyi sensu lato converts strains of independent lineages into distinctly different pathogens.</title>
        <authorList>
            <person name="Skarin H."/>
            <person name="Segerman B."/>
        </authorList>
    </citation>
    <scope>NUCLEOTIDE SEQUENCE [LARGE SCALE GENOMIC DNA]</scope>
    <source>
        <strain evidence="2 3">4552</strain>
    </source>
</reference>
<dbReference type="EMBL" id="JENJ01000004">
    <property type="protein sequence ID" value="KGM97994.1"/>
    <property type="molecule type" value="Genomic_DNA"/>
</dbReference>
<dbReference type="AlphaFoldDB" id="A0A0A0I933"/>
<dbReference type="Proteomes" id="UP000030012">
    <property type="component" value="Unassembled WGS sequence"/>
</dbReference>
<protein>
    <submittedName>
        <fullName evidence="2">Uncharacterized protein</fullName>
    </submittedName>
</protein>
<dbReference type="OrthoDB" id="1930271at2"/>
<sequence length="201" mass="23589">MLKIIGRLLGFNKEELKYNREILMFILISAFVFFAVGISHTKEGAHLIYANRLKVFLDAKNEKLGVTKEEIDKIIVDYKDAIPINIREFEVNDIKDRVDNYIHQLKNYNNPSLNELIHKMEDIEQTDDKEILIKNLNSIDLKEMLNRISKAYITREKLENVAKWQENTFLSIVYFGFATLNLFMAIIIKVVCDIELFKRSV</sequence>